<accession>A0AAD4GZL5</accession>
<feature type="compositionally biased region" description="Basic residues" evidence="1">
    <location>
        <begin position="47"/>
        <end position="60"/>
    </location>
</feature>
<evidence type="ECO:0000256" key="1">
    <source>
        <dbReference type="SAM" id="MobiDB-lite"/>
    </source>
</evidence>
<keyword evidence="3" id="KW-1185">Reference proteome</keyword>
<protein>
    <submittedName>
        <fullName evidence="2">Uncharacterized protein</fullName>
    </submittedName>
</protein>
<dbReference type="Proteomes" id="UP001194746">
    <property type="component" value="Unassembled WGS sequence"/>
</dbReference>
<reference evidence="2" key="2">
    <citation type="submission" date="2020-02" db="EMBL/GenBank/DDBJ databases">
        <authorList>
            <person name="Gilchrist C.L.M."/>
            <person name="Chooi Y.-H."/>
        </authorList>
    </citation>
    <scope>NUCLEOTIDE SEQUENCE</scope>
    <source>
        <strain evidence="2">MST-FP2251</strain>
    </source>
</reference>
<organism evidence="2 3">
    <name type="scientific">Aspergillus nanangensis</name>
    <dbReference type="NCBI Taxonomy" id="2582783"/>
    <lineage>
        <taxon>Eukaryota</taxon>
        <taxon>Fungi</taxon>
        <taxon>Dikarya</taxon>
        <taxon>Ascomycota</taxon>
        <taxon>Pezizomycotina</taxon>
        <taxon>Eurotiomycetes</taxon>
        <taxon>Eurotiomycetidae</taxon>
        <taxon>Eurotiales</taxon>
        <taxon>Aspergillaceae</taxon>
        <taxon>Aspergillus</taxon>
        <taxon>Aspergillus subgen. Circumdati</taxon>
    </lineage>
</organism>
<comment type="caution">
    <text evidence="2">The sequence shown here is derived from an EMBL/GenBank/DDBJ whole genome shotgun (WGS) entry which is preliminary data.</text>
</comment>
<proteinExistence type="predicted"/>
<feature type="compositionally biased region" description="Basic and acidic residues" evidence="1">
    <location>
        <begin position="1"/>
        <end position="13"/>
    </location>
</feature>
<feature type="region of interest" description="Disordered" evidence="1">
    <location>
        <begin position="1"/>
        <end position="65"/>
    </location>
</feature>
<evidence type="ECO:0000313" key="3">
    <source>
        <dbReference type="Proteomes" id="UP001194746"/>
    </source>
</evidence>
<sequence>MSGLWHKAEDAFHSHHPHHQSTTQQIPTSQTRSATDPGEGTISRQKNASHVHRPARKKKTMPTSLLVKSMIML</sequence>
<feature type="compositionally biased region" description="Low complexity" evidence="1">
    <location>
        <begin position="20"/>
        <end position="33"/>
    </location>
</feature>
<gene>
    <name evidence="2" type="ORF">FE257_000099</name>
</gene>
<evidence type="ECO:0000313" key="2">
    <source>
        <dbReference type="EMBL" id="KAF9895197.1"/>
    </source>
</evidence>
<dbReference type="AlphaFoldDB" id="A0AAD4GZL5"/>
<dbReference type="EMBL" id="VCAU01000001">
    <property type="protein sequence ID" value="KAF9895197.1"/>
    <property type="molecule type" value="Genomic_DNA"/>
</dbReference>
<reference evidence="2" key="1">
    <citation type="journal article" date="2019" name="Beilstein J. Org. Chem.">
        <title>Nanangenines: drimane sesquiterpenoids as the dominant metabolite cohort of a novel Australian fungus, Aspergillus nanangensis.</title>
        <authorList>
            <person name="Lacey H.J."/>
            <person name="Gilchrist C.L.M."/>
            <person name="Crombie A."/>
            <person name="Kalaitzis J.A."/>
            <person name="Vuong D."/>
            <person name="Rutledge P.J."/>
            <person name="Turner P."/>
            <person name="Pitt J.I."/>
            <person name="Lacey E."/>
            <person name="Chooi Y.H."/>
            <person name="Piggott A.M."/>
        </authorList>
    </citation>
    <scope>NUCLEOTIDE SEQUENCE</scope>
    <source>
        <strain evidence="2">MST-FP2251</strain>
    </source>
</reference>
<name>A0AAD4GZL5_ASPNN</name>